<dbReference type="GeneID" id="78087080"/>
<feature type="domain" description="Solute-binding protein family 5" evidence="5">
    <location>
        <begin position="76"/>
        <end position="434"/>
    </location>
</feature>
<dbReference type="RefSeq" id="WP_005024076.1">
    <property type="nucleotide sequence ID" value="NZ_KE150239.1"/>
</dbReference>
<evidence type="ECO:0000259" key="5">
    <source>
        <dbReference type="Pfam" id="PF00496"/>
    </source>
</evidence>
<dbReference type="PANTHER" id="PTHR30290">
    <property type="entry name" value="PERIPLASMIC BINDING COMPONENT OF ABC TRANSPORTER"/>
    <property type="match status" value="1"/>
</dbReference>
<dbReference type="PIRSF" id="PIRSF002741">
    <property type="entry name" value="MppA"/>
    <property type="match status" value="1"/>
</dbReference>
<organism evidence="6 7">
    <name type="scientific">Bilophila wadsworthia (strain 3_1_6)</name>
    <dbReference type="NCBI Taxonomy" id="563192"/>
    <lineage>
        <taxon>Bacteria</taxon>
        <taxon>Pseudomonadati</taxon>
        <taxon>Thermodesulfobacteriota</taxon>
        <taxon>Desulfovibrionia</taxon>
        <taxon>Desulfovibrionales</taxon>
        <taxon>Desulfovibrionaceae</taxon>
        <taxon>Bilophila</taxon>
    </lineage>
</organism>
<evidence type="ECO:0000313" key="7">
    <source>
        <dbReference type="Proteomes" id="UP000006034"/>
    </source>
</evidence>
<proteinExistence type="inferred from homology"/>
<dbReference type="InterPro" id="IPR039424">
    <property type="entry name" value="SBP_5"/>
</dbReference>
<evidence type="ECO:0000256" key="4">
    <source>
        <dbReference type="SAM" id="SignalP"/>
    </source>
</evidence>
<dbReference type="GO" id="GO:0043190">
    <property type="term" value="C:ATP-binding cassette (ABC) transporter complex"/>
    <property type="evidence" value="ECO:0007669"/>
    <property type="project" value="InterPro"/>
</dbReference>
<dbReference type="PROSITE" id="PS01040">
    <property type="entry name" value="SBP_BACTERIAL_5"/>
    <property type="match status" value="1"/>
</dbReference>
<reference evidence="6 7" key="1">
    <citation type="submission" date="2010-10" db="EMBL/GenBank/DDBJ databases">
        <authorList>
            <consortium name="The Broad Institute Genome Sequencing Platform"/>
            <person name="Ward D."/>
            <person name="Earl A."/>
            <person name="Feldgarden M."/>
            <person name="Young S.K."/>
            <person name="Gargeya S."/>
            <person name="Zeng Q."/>
            <person name="Alvarado L."/>
            <person name="Berlin A."/>
            <person name="Bochicchio J."/>
            <person name="Chapman S.B."/>
            <person name="Chen Z."/>
            <person name="Freedman E."/>
            <person name="Gellesch M."/>
            <person name="Goldberg J."/>
            <person name="Griggs A."/>
            <person name="Gujja S."/>
            <person name="Heilman E."/>
            <person name="Heiman D."/>
            <person name="Howarth C."/>
            <person name="Mehta T."/>
            <person name="Neiman D."/>
            <person name="Pearson M."/>
            <person name="Roberts A."/>
            <person name="Saif S."/>
            <person name="Shea T."/>
            <person name="Shenoy N."/>
            <person name="Sisk P."/>
            <person name="Stolte C."/>
            <person name="Sykes S."/>
            <person name="White J."/>
            <person name="Yandava C."/>
            <person name="Allen-Vercoe E."/>
            <person name="Sibley C."/>
            <person name="Ambrose C.E."/>
            <person name="Strauss J."/>
            <person name="Daigneault M."/>
            <person name="Haas B."/>
            <person name="Nusbaum C."/>
            <person name="Birren B."/>
        </authorList>
    </citation>
    <scope>NUCLEOTIDE SEQUENCE [LARGE SCALE GENOMIC DNA]</scope>
    <source>
        <strain evidence="6 7">3_1_6</strain>
    </source>
</reference>
<dbReference type="GO" id="GO:0030288">
    <property type="term" value="C:outer membrane-bounded periplasmic space"/>
    <property type="evidence" value="ECO:0007669"/>
    <property type="project" value="UniProtKB-ARBA"/>
</dbReference>
<dbReference type="InterPro" id="IPR000914">
    <property type="entry name" value="SBP_5_dom"/>
</dbReference>
<dbReference type="InterPro" id="IPR030678">
    <property type="entry name" value="Peptide/Ni-bd"/>
</dbReference>
<evidence type="ECO:0000313" key="6">
    <source>
        <dbReference type="EMBL" id="EFV46084.1"/>
    </source>
</evidence>
<comment type="caution">
    <text evidence="6">The sequence shown here is derived from an EMBL/GenBank/DDBJ whole genome shotgun (WGS) entry which is preliminary data.</text>
</comment>
<comment type="similarity">
    <text evidence="1">Belongs to the bacterial solute-binding protein 5 family.</text>
</comment>
<keyword evidence="3 4" id="KW-0732">Signal</keyword>
<dbReference type="HOGENOM" id="CLU_017028_8_5_7"/>
<evidence type="ECO:0000256" key="3">
    <source>
        <dbReference type="ARBA" id="ARBA00022729"/>
    </source>
</evidence>
<evidence type="ECO:0000256" key="2">
    <source>
        <dbReference type="ARBA" id="ARBA00022448"/>
    </source>
</evidence>
<evidence type="ECO:0000256" key="1">
    <source>
        <dbReference type="ARBA" id="ARBA00005695"/>
    </source>
</evidence>
<feature type="signal peptide" evidence="4">
    <location>
        <begin position="1"/>
        <end position="32"/>
    </location>
</feature>
<reference evidence="6 7" key="2">
    <citation type="submission" date="2013-04" db="EMBL/GenBank/DDBJ databases">
        <title>The Genome Sequence of Bilophila wadsworthia 3_1_6.</title>
        <authorList>
            <consortium name="The Broad Institute Genomics Platform"/>
            <person name="Earl A."/>
            <person name="Ward D."/>
            <person name="Feldgarden M."/>
            <person name="Gevers D."/>
            <person name="Sibley C."/>
            <person name="Strauss J."/>
            <person name="Allen-Vercoe E."/>
            <person name="Walker B."/>
            <person name="Young S."/>
            <person name="Zeng Q."/>
            <person name="Gargeya S."/>
            <person name="Fitzgerald M."/>
            <person name="Haas B."/>
            <person name="Abouelleil A."/>
            <person name="Allen A.W."/>
            <person name="Alvarado L."/>
            <person name="Arachchi H.M."/>
            <person name="Berlin A.M."/>
            <person name="Chapman S.B."/>
            <person name="Gainer-Dewar J."/>
            <person name="Goldberg J."/>
            <person name="Griggs A."/>
            <person name="Gujja S."/>
            <person name="Hansen M."/>
            <person name="Howarth C."/>
            <person name="Imamovic A."/>
            <person name="Ireland A."/>
            <person name="Larimer J."/>
            <person name="McCowan C."/>
            <person name="Murphy C."/>
            <person name="Pearson M."/>
            <person name="Poon T.W."/>
            <person name="Priest M."/>
            <person name="Roberts A."/>
            <person name="Saif S."/>
            <person name="Shea T."/>
            <person name="Sisk P."/>
            <person name="Sykes S."/>
            <person name="Wortman J."/>
            <person name="Nusbaum C."/>
            <person name="Birren B."/>
        </authorList>
    </citation>
    <scope>NUCLEOTIDE SEQUENCE [LARGE SCALE GENOMIC DNA]</scope>
    <source>
        <strain evidence="6 7">3_1_6</strain>
    </source>
</reference>
<dbReference type="GO" id="GO:0015833">
    <property type="term" value="P:peptide transport"/>
    <property type="evidence" value="ECO:0007669"/>
    <property type="project" value="TreeGrafter"/>
</dbReference>
<dbReference type="AlphaFoldDB" id="E5Y1Q3"/>
<keyword evidence="2" id="KW-0813">Transport</keyword>
<dbReference type="Gene3D" id="3.90.76.10">
    <property type="entry name" value="Dipeptide-binding Protein, Domain 1"/>
    <property type="match status" value="1"/>
</dbReference>
<name>E5Y1Q3_BILW3</name>
<feature type="chain" id="PRO_5003203205" evidence="4">
    <location>
        <begin position="33"/>
        <end position="523"/>
    </location>
</feature>
<dbReference type="SUPFAM" id="SSF53850">
    <property type="entry name" value="Periplasmic binding protein-like II"/>
    <property type="match status" value="1"/>
</dbReference>
<sequence>MKRNVLTAPVLKTVRWGLMCLALCLTSMPANAADEMANTLVYAGENEDTINPLLNNHQELPTIIFSGLMKYDAKGQPVPELAESFTYDKGAHTYAFKLRDGVKWHDGKPLTVEDILFTYEALTKDKTLASSITSNYEDIKSITAPDAQTVIFTLSKPNAAMLDNFTIGILPKHLFAGKDINTAPANQHPVGTGRYKFVEWDTAGGMIILEKNKDYYGKVPNIDRIVYKTVAVESTKALMLQSGEADLAWLNAKYADTFRGKDGYKNIDFATADYRSAAMDFHTDFWKRNGDSIGVLNYALNKDAIAKSVLNGQGFPAFSPIQMNAYGGNKAADIYPYDLKKFAAEMEKLGWKKGKDGIYERNGQKFSFTIQVRDYEEERVDIAKVIANELKKAGVDMQIVLVTKFDWKAGYNGFLAGFAAEFDPDGVYKDFVTGASDNTMAYSNPKVDELLKKGRATEDPAQRKAIYGQFEEAYAERPGHLLVAYLNGNYVSIAGLKGLDTARVLGHHAVGVMWNIEDWTLNR</sequence>
<dbReference type="PANTHER" id="PTHR30290:SF9">
    <property type="entry name" value="OLIGOPEPTIDE-BINDING PROTEIN APPA"/>
    <property type="match status" value="1"/>
</dbReference>
<dbReference type="OrthoDB" id="9772924at2"/>
<dbReference type="STRING" id="563192.HMPREF0179_00124"/>
<dbReference type="Gene3D" id="3.40.190.10">
    <property type="entry name" value="Periplasmic binding protein-like II"/>
    <property type="match status" value="1"/>
</dbReference>
<dbReference type="InterPro" id="IPR023765">
    <property type="entry name" value="SBP_5_CS"/>
</dbReference>
<accession>E5Y1Q3</accession>
<dbReference type="EMBL" id="ADCP02000002">
    <property type="protein sequence ID" value="EFV46084.1"/>
    <property type="molecule type" value="Genomic_DNA"/>
</dbReference>
<keyword evidence="7" id="KW-1185">Reference proteome</keyword>
<protein>
    <submittedName>
        <fullName evidence="6">Peptide/nickel transport system substrate-binding protein</fullName>
    </submittedName>
</protein>
<gene>
    <name evidence="6" type="ORF">HMPREF0179_00124</name>
</gene>
<dbReference type="Proteomes" id="UP000006034">
    <property type="component" value="Unassembled WGS sequence"/>
</dbReference>
<dbReference type="eggNOG" id="COG0747">
    <property type="taxonomic scope" value="Bacteria"/>
</dbReference>
<dbReference type="Pfam" id="PF00496">
    <property type="entry name" value="SBP_bac_5"/>
    <property type="match status" value="1"/>
</dbReference>
<dbReference type="Gene3D" id="3.10.105.10">
    <property type="entry name" value="Dipeptide-binding Protein, Domain 3"/>
    <property type="match status" value="1"/>
</dbReference>
<dbReference type="GO" id="GO:1904680">
    <property type="term" value="F:peptide transmembrane transporter activity"/>
    <property type="evidence" value="ECO:0007669"/>
    <property type="project" value="TreeGrafter"/>
</dbReference>